<keyword evidence="2" id="KW-1185">Reference proteome</keyword>
<organism evidence="1 2">
    <name type="scientific">Aerosakkonema funiforme FACHB-1375</name>
    <dbReference type="NCBI Taxonomy" id="2949571"/>
    <lineage>
        <taxon>Bacteria</taxon>
        <taxon>Bacillati</taxon>
        <taxon>Cyanobacteriota</taxon>
        <taxon>Cyanophyceae</taxon>
        <taxon>Oscillatoriophycideae</taxon>
        <taxon>Aerosakkonematales</taxon>
        <taxon>Aerosakkonemataceae</taxon>
        <taxon>Aerosakkonema</taxon>
    </lineage>
</organism>
<sequence length="76" mass="8592">MELQELKKQAYKLSVIDRLALVEAMVQSLADELEPRLPVPAGVLERLRGSLKTDAPPLNDAEIQVMLEECLEEKYL</sequence>
<name>A0A926VBA4_9CYAN</name>
<dbReference type="AlphaFoldDB" id="A0A926VBA4"/>
<comment type="caution">
    <text evidence="1">The sequence shown here is derived from an EMBL/GenBank/DDBJ whole genome shotgun (WGS) entry which is preliminary data.</text>
</comment>
<gene>
    <name evidence="1" type="ORF">H6G03_06255</name>
</gene>
<reference evidence="1" key="1">
    <citation type="journal article" date="2015" name="ISME J.">
        <title>Draft Genome Sequence of Streptomyces incarnatus NRRL8089, which Produces the Nucleoside Antibiotic Sinefungin.</title>
        <authorList>
            <person name="Oshima K."/>
            <person name="Hattori M."/>
            <person name="Shimizu H."/>
            <person name="Fukuda K."/>
            <person name="Nemoto M."/>
            <person name="Inagaki K."/>
            <person name="Tamura T."/>
        </authorList>
    </citation>
    <scope>NUCLEOTIDE SEQUENCE</scope>
    <source>
        <strain evidence="1">FACHB-1375</strain>
    </source>
</reference>
<proteinExistence type="predicted"/>
<accession>A0A926VBA4</accession>
<evidence type="ECO:0000313" key="1">
    <source>
        <dbReference type="EMBL" id="MBD2180706.1"/>
    </source>
</evidence>
<reference evidence="1" key="2">
    <citation type="submission" date="2020-08" db="EMBL/GenBank/DDBJ databases">
        <authorList>
            <person name="Chen M."/>
            <person name="Teng W."/>
            <person name="Zhao L."/>
            <person name="Hu C."/>
            <person name="Zhou Y."/>
            <person name="Han B."/>
            <person name="Song L."/>
            <person name="Shu W."/>
        </authorList>
    </citation>
    <scope>NUCLEOTIDE SEQUENCE</scope>
    <source>
        <strain evidence="1">FACHB-1375</strain>
    </source>
</reference>
<dbReference type="Proteomes" id="UP000641646">
    <property type="component" value="Unassembled WGS sequence"/>
</dbReference>
<protein>
    <submittedName>
        <fullName evidence="1">Uncharacterized protein</fullName>
    </submittedName>
</protein>
<evidence type="ECO:0000313" key="2">
    <source>
        <dbReference type="Proteomes" id="UP000641646"/>
    </source>
</evidence>
<dbReference type="RefSeq" id="WP_190463187.1">
    <property type="nucleotide sequence ID" value="NZ_JACJPW010000011.1"/>
</dbReference>
<dbReference type="EMBL" id="JACJPW010000011">
    <property type="protein sequence ID" value="MBD2180706.1"/>
    <property type="molecule type" value="Genomic_DNA"/>
</dbReference>